<keyword evidence="1" id="KW-0812">Transmembrane</keyword>
<reference evidence="2 3" key="1">
    <citation type="submission" date="2020-06" db="EMBL/GenBank/DDBJ databases">
        <title>Genomic analysis of Salicibibacter sp. NKC5-3.</title>
        <authorList>
            <person name="Oh Y.J."/>
        </authorList>
    </citation>
    <scope>NUCLEOTIDE SEQUENCE [LARGE SCALE GENOMIC DNA]</scope>
    <source>
        <strain evidence="2 3">NKC5-3</strain>
    </source>
</reference>
<evidence type="ECO:0000256" key="1">
    <source>
        <dbReference type="SAM" id="Phobius"/>
    </source>
</evidence>
<dbReference type="AlphaFoldDB" id="A0A7T6Z5J0"/>
<keyword evidence="3" id="KW-1185">Reference proteome</keyword>
<feature type="transmembrane region" description="Helical" evidence="1">
    <location>
        <begin position="33"/>
        <end position="53"/>
    </location>
</feature>
<evidence type="ECO:0000313" key="2">
    <source>
        <dbReference type="EMBL" id="QQK77213.1"/>
    </source>
</evidence>
<feature type="transmembrane region" description="Helical" evidence="1">
    <location>
        <begin position="7"/>
        <end position="27"/>
    </location>
</feature>
<dbReference type="EMBL" id="CP054705">
    <property type="protein sequence ID" value="QQK77213.1"/>
    <property type="molecule type" value="Genomic_DNA"/>
</dbReference>
<keyword evidence="1" id="KW-0472">Membrane</keyword>
<feature type="transmembrane region" description="Helical" evidence="1">
    <location>
        <begin position="60"/>
        <end position="78"/>
    </location>
</feature>
<feature type="transmembrane region" description="Helical" evidence="1">
    <location>
        <begin position="119"/>
        <end position="142"/>
    </location>
</feature>
<name>A0A7T6Z5J0_9BACI</name>
<dbReference type="Proteomes" id="UP000595823">
    <property type="component" value="Chromosome"/>
</dbReference>
<feature type="transmembrane region" description="Helical" evidence="1">
    <location>
        <begin position="90"/>
        <end position="107"/>
    </location>
</feature>
<gene>
    <name evidence="2" type="ORF">HUG15_17590</name>
</gene>
<dbReference type="RefSeq" id="WP_200124335.1">
    <property type="nucleotide sequence ID" value="NZ_CP054705.1"/>
</dbReference>
<keyword evidence="1" id="KW-1133">Transmembrane helix</keyword>
<evidence type="ECO:0000313" key="3">
    <source>
        <dbReference type="Proteomes" id="UP000595823"/>
    </source>
</evidence>
<dbReference type="KEGG" id="scia:HUG15_17590"/>
<evidence type="ECO:0008006" key="4">
    <source>
        <dbReference type="Google" id="ProtNLM"/>
    </source>
</evidence>
<accession>A0A7T6Z5J0</accession>
<protein>
    <recommendedName>
        <fullName evidence="4">DUF340 domain-containing protein</fullName>
    </recommendedName>
</protein>
<proteinExistence type="predicted"/>
<organism evidence="2 3">
    <name type="scientific">Salicibibacter cibarius</name>
    <dbReference type="NCBI Taxonomy" id="2743000"/>
    <lineage>
        <taxon>Bacteria</taxon>
        <taxon>Bacillati</taxon>
        <taxon>Bacillota</taxon>
        <taxon>Bacilli</taxon>
        <taxon>Bacillales</taxon>
        <taxon>Bacillaceae</taxon>
        <taxon>Salicibibacter</taxon>
    </lineage>
</organism>
<sequence>MKLKEWAFLFGFIAIGIITTNLIGYNTPITDSLMGVLILCSIAFIAVCVSKIIPLRLPMIIYCSILGLLIASPVSPIGDFVSDAAGNIDFKAPLTMVGALAGIAIGASVREFTKLSWRIVVVALVVMASTFIGSVIIAQIVLNITN</sequence>